<organism evidence="1 2">
    <name type="scientific">Acrocarpospora phusangensis</name>
    <dbReference type="NCBI Taxonomy" id="1070424"/>
    <lineage>
        <taxon>Bacteria</taxon>
        <taxon>Bacillati</taxon>
        <taxon>Actinomycetota</taxon>
        <taxon>Actinomycetes</taxon>
        <taxon>Streptosporangiales</taxon>
        <taxon>Streptosporangiaceae</taxon>
        <taxon>Acrocarpospora</taxon>
    </lineage>
</organism>
<keyword evidence="2" id="KW-1185">Reference proteome</keyword>
<gene>
    <name evidence="1" type="ORF">Aph01nite_40700</name>
</gene>
<dbReference type="EMBL" id="BOOA01000032">
    <property type="protein sequence ID" value="GIH25760.1"/>
    <property type="molecule type" value="Genomic_DNA"/>
</dbReference>
<name>A0A919URS1_9ACTN</name>
<comment type="caution">
    <text evidence="1">The sequence shown here is derived from an EMBL/GenBank/DDBJ whole genome shotgun (WGS) entry which is preliminary data.</text>
</comment>
<dbReference type="AlphaFoldDB" id="A0A919URS1"/>
<evidence type="ECO:0000313" key="1">
    <source>
        <dbReference type="EMBL" id="GIH25760.1"/>
    </source>
</evidence>
<dbReference type="Proteomes" id="UP000640052">
    <property type="component" value="Unassembled WGS sequence"/>
</dbReference>
<accession>A0A919URS1</accession>
<protein>
    <submittedName>
        <fullName evidence="1">Uncharacterized protein</fullName>
    </submittedName>
</protein>
<sequence>MGSELPDAVARQVMADVINESKRAAGLTMPPAEGTQHLLAPLAKAIAADPDASEALDAMLTVIREHQALDPLPVGESARLVGMANVDLHPGTNIKSAPYDGGGANGPAQSHYNPETGKFGLTGNAGAIQGGQGDHVYSVCWLTCAVTAPQSRTVDARAVVKWEALWKLAHVGVAEALVGAGPRATARAGVNLQAYDSNGPVTDLVSHTLVNQDYAGTSTSWREKQNDDGGYAPQMQVSFQLPAGQTRWVNAIFWLDLNAYYSPIWNQASSSLRINGEVVFFAFDGL</sequence>
<evidence type="ECO:0000313" key="2">
    <source>
        <dbReference type="Proteomes" id="UP000640052"/>
    </source>
</evidence>
<proteinExistence type="predicted"/>
<reference evidence="1" key="1">
    <citation type="submission" date="2021-01" db="EMBL/GenBank/DDBJ databases">
        <title>Whole genome shotgun sequence of Acrocarpospora phusangensis NBRC 108782.</title>
        <authorList>
            <person name="Komaki H."/>
            <person name="Tamura T."/>
        </authorList>
    </citation>
    <scope>NUCLEOTIDE SEQUENCE</scope>
    <source>
        <strain evidence="1">NBRC 108782</strain>
    </source>
</reference>